<feature type="region of interest" description="Disordered" evidence="1">
    <location>
        <begin position="179"/>
        <end position="206"/>
    </location>
</feature>
<sequence length="470" mass="52340">MNAIAQHPWRNLLLAPLADGRAALALKDDNPRWEFIDGEMVKLGSLTHASLNIAELQQQAMTLLSEESKDMRLLTHLLRTLQHGGEPQNILLAMQLLCDYVSHFWAEAWPHNGLHKRRLAQQIVKRFDAAASLFSQRATGEQRLEALGQLARLAQCWHESEPQLAKEVDELSFPYRYQPEPQVADTPQTSSPSLSSGSAPVSSVDAPVTEAPIASVTVDSSSDRAWRQTLLKVADLLCERHPDSDSGYRLRRHAVFSTITTPPQSQSDGRTPLAAVSADRTASYQAALPAADLALWQQIEQSLTLAPYWLDGHFLSAQVAERLGYPLVAQAIQSELRAFLARLPALRELSFTDKTPFLSVETAAWLQPQETTVTTGSAREDQNDIWQCYEQQGLEAALAAVDQQQQQQTEPRDRFYSQLLSAQLLEKAGLAAMAQQQYQSLYLAGKQLSLPEWEPSLFAGLSEKQRRQNS</sequence>
<evidence type="ECO:0000256" key="1">
    <source>
        <dbReference type="SAM" id="MobiDB-lite"/>
    </source>
</evidence>
<dbReference type="PANTHER" id="PTHR37024:SF3">
    <property type="entry name" value="TYPE VI SECRETION SYSTEM PROTEIN TSSA"/>
    <property type="match status" value="1"/>
</dbReference>
<dbReference type="PANTHER" id="PTHR37024">
    <property type="entry name" value="TYPE VI SECRETION SYSTEM DUF2094 AND IMPA-RELATED DOMAIN PROTEIN"/>
    <property type="match status" value="1"/>
</dbReference>
<keyword evidence="4" id="KW-1185">Reference proteome</keyword>
<organism evidence="3 4">
    <name type="scientific">Yersinia entomophaga</name>
    <dbReference type="NCBI Taxonomy" id="935293"/>
    <lineage>
        <taxon>Bacteria</taxon>
        <taxon>Pseudomonadati</taxon>
        <taxon>Pseudomonadota</taxon>
        <taxon>Gammaproteobacteria</taxon>
        <taxon>Enterobacterales</taxon>
        <taxon>Yersiniaceae</taxon>
        <taxon>Yersinia</taxon>
    </lineage>
</organism>
<evidence type="ECO:0000259" key="2">
    <source>
        <dbReference type="Pfam" id="PF06812"/>
    </source>
</evidence>
<dbReference type="InterPro" id="IPR017739">
    <property type="entry name" value="T6SS-assoc_VCA0119"/>
</dbReference>
<dbReference type="EMBL" id="CP010029">
    <property type="protein sequence ID" value="ANI28413.1"/>
    <property type="molecule type" value="Genomic_DNA"/>
</dbReference>
<dbReference type="InterPro" id="IPR010657">
    <property type="entry name" value="ImpA_N"/>
</dbReference>
<reference evidence="3 4" key="1">
    <citation type="journal article" date="2016" name="Toxins">
        <title>The Draft Genome Sequence of the Yersinia entomophaga Entomopathogenic Type Strain MH96T.</title>
        <authorList>
            <person name="Hurst M.R."/>
            <person name="Beattie A."/>
            <person name="Altermann E."/>
            <person name="Moraga R.M."/>
            <person name="Harper L.A."/>
            <person name="Calder J."/>
            <person name="Laugraud A."/>
        </authorList>
    </citation>
    <scope>NUCLEOTIDE SEQUENCE [LARGE SCALE GENOMIC DNA]</scope>
    <source>
        <strain evidence="3 4">MH96</strain>
    </source>
</reference>
<dbReference type="NCBIfam" id="TIGR03362">
    <property type="entry name" value="VI_chp_7"/>
    <property type="match status" value="1"/>
</dbReference>
<dbReference type="RefSeq" id="WP_064512394.1">
    <property type="nucleotide sequence ID" value="NZ_CP010029.1"/>
</dbReference>
<dbReference type="Proteomes" id="UP000266744">
    <property type="component" value="Chromosome"/>
</dbReference>
<name>A0ABM6BGD5_YERET</name>
<feature type="compositionally biased region" description="Low complexity" evidence="1">
    <location>
        <begin position="190"/>
        <end position="206"/>
    </location>
</feature>
<dbReference type="Pfam" id="PF16989">
    <property type="entry name" value="T6SS_VasJ"/>
    <property type="match status" value="1"/>
</dbReference>
<proteinExistence type="predicted"/>
<dbReference type="Pfam" id="PF06812">
    <property type="entry name" value="ImpA_N"/>
    <property type="match status" value="1"/>
</dbReference>
<gene>
    <name evidence="3" type="ORF">PL78_00965</name>
</gene>
<feature type="domain" description="ImpA N-terminal" evidence="2">
    <location>
        <begin position="25"/>
        <end position="113"/>
    </location>
</feature>
<accession>A0ABM6BGD5</accession>
<evidence type="ECO:0000313" key="4">
    <source>
        <dbReference type="Proteomes" id="UP000266744"/>
    </source>
</evidence>
<evidence type="ECO:0000313" key="3">
    <source>
        <dbReference type="EMBL" id="ANI28413.1"/>
    </source>
</evidence>
<protein>
    <submittedName>
        <fullName evidence="3">Membrane protein</fullName>
    </submittedName>
</protein>